<dbReference type="SUPFAM" id="SSF55920">
    <property type="entry name" value="Creatinase/aminopeptidase"/>
    <property type="match status" value="1"/>
</dbReference>
<dbReference type="Pfam" id="PF01321">
    <property type="entry name" value="Creatinase_N"/>
    <property type="match status" value="1"/>
</dbReference>
<feature type="non-terminal residue" evidence="2">
    <location>
        <position position="235"/>
    </location>
</feature>
<dbReference type="SUPFAM" id="SSF53092">
    <property type="entry name" value="Creatinase/prolidase N-terminal domain"/>
    <property type="match status" value="1"/>
</dbReference>
<dbReference type="InterPro" id="IPR050659">
    <property type="entry name" value="Peptidase_M24B"/>
</dbReference>
<accession>A0A382TH38</accession>
<evidence type="ECO:0000259" key="1">
    <source>
        <dbReference type="Pfam" id="PF01321"/>
    </source>
</evidence>
<dbReference type="InterPro" id="IPR029149">
    <property type="entry name" value="Creatin/AminoP/Spt16_N"/>
</dbReference>
<dbReference type="InterPro" id="IPR000587">
    <property type="entry name" value="Creatinase_N"/>
</dbReference>
<dbReference type="AlphaFoldDB" id="A0A382TH38"/>
<feature type="domain" description="Creatinase N-terminal" evidence="1">
    <location>
        <begin position="25"/>
        <end position="177"/>
    </location>
</feature>
<dbReference type="InterPro" id="IPR036005">
    <property type="entry name" value="Creatinase/aminopeptidase-like"/>
</dbReference>
<dbReference type="PANTHER" id="PTHR46112">
    <property type="entry name" value="AMINOPEPTIDASE"/>
    <property type="match status" value="1"/>
</dbReference>
<organism evidence="2">
    <name type="scientific">marine metagenome</name>
    <dbReference type="NCBI Taxonomy" id="408172"/>
    <lineage>
        <taxon>unclassified sequences</taxon>
        <taxon>metagenomes</taxon>
        <taxon>ecological metagenomes</taxon>
    </lineage>
</organism>
<protein>
    <recommendedName>
        <fullName evidence="1">Creatinase N-terminal domain-containing protein</fullName>
    </recommendedName>
</protein>
<evidence type="ECO:0000313" key="2">
    <source>
        <dbReference type="EMBL" id="SVD20741.1"/>
    </source>
</evidence>
<proteinExistence type="predicted"/>
<dbReference type="EMBL" id="UINC01136153">
    <property type="protein sequence ID" value="SVD20741.1"/>
    <property type="molecule type" value="Genomic_DNA"/>
</dbReference>
<name>A0A382TH38_9ZZZZ</name>
<reference evidence="2" key="1">
    <citation type="submission" date="2018-05" db="EMBL/GenBank/DDBJ databases">
        <authorList>
            <person name="Lanie J.A."/>
            <person name="Ng W.-L."/>
            <person name="Kazmierczak K.M."/>
            <person name="Andrzejewski T.M."/>
            <person name="Davidsen T.M."/>
            <person name="Wayne K.J."/>
            <person name="Tettelin H."/>
            <person name="Glass J.I."/>
            <person name="Rusch D."/>
            <person name="Podicherti R."/>
            <person name="Tsui H.-C.T."/>
            <person name="Winkler M.E."/>
        </authorList>
    </citation>
    <scope>NUCLEOTIDE SEQUENCE</scope>
</reference>
<dbReference type="PANTHER" id="PTHR46112:SF2">
    <property type="entry name" value="XAA-PRO AMINOPEPTIDASE P-RELATED"/>
    <property type="match status" value="1"/>
</dbReference>
<gene>
    <name evidence="2" type="ORF">METZ01_LOCUS373595</name>
</gene>
<sequence>MLDKVDRVYAKPPYSPFPRAEYEDRVRRLKEEMVKAELDAVVMWGENNIRYFTGFLTNHFPPVTVCPGVLIVAVNKEPLMIVPNFFQGVVEGFTFINDIRIQHDPHVTENLRGMPKDVANVIKEVIGSGKARLGIEGGIKGGMTIPRPVNDIDAFRAALPDVEFVYAADQIWNVRMIKSLLEVEALSKACEAVVKSYHDLQANFEWGWTEKDVGLFIRHQLLDYTDECLPNMCMS</sequence>
<dbReference type="Gene3D" id="3.40.350.10">
    <property type="entry name" value="Creatinase/prolidase N-terminal domain"/>
    <property type="match status" value="1"/>
</dbReference>